<feature type="non-terminal residue" evidence="1">
    <location>
        <position position="38"/>
    </location>
</feature>
<accession>A0A382G608</accession>
<proteinExistence type="predicted"/>
<sequence>MAIISAVNQLARIPKATMLFIASTTMTALGQAENPAEA</sequence>
<reference evidence="1" key="1">
    <citation type="submission" date="2018-05" db="EMBL/GenBank/DDBJ databases">
        <authorList>
            <person name="Lanie J.A."/>
            <person name="Ng W.-L."/>
            <person name="Kazmierczak K.M."/>
            <person name="Andrzejewski T.M."/>
            <person name="Davidsen T.M."/>
            <person name="Wayne K.J."/>
            <person name="Tettelin H."/>
            <person name="Glass J.I."/>
            <person name="Rusch D."/>
            <person name="Podicherti R."/>
            <person name="Tsui H.-C.T."/>
            <person name="Winkler M.E."/>
        </authorList>
    </citation>
    <scope>NUCLEOTIDE SEQUENCE</scope>
</reference>
<name>A0A382G608_9ZZZZ</name>
<protein>
    <submittedName>
        <fullName evidence="1">Uncharacterized protein</fullName>
    </submittedName>
</protein>
<evidence type="ECO:0000313" key="1">
    <source>
        <dbReference type="EMBL" id="SVB70302.1"/>
    </source>
</evidence>
<organism evidence="1">
    <name type="scientific">marine metagenome</name>
    <dbReference type="NCBI Taxonomy" id="408172"/>
    <lineage>
        <taxon>unclassified sequences</taxon>
        <taxon>metagenomes</taxon>
        <taxon>ecological metagenomes</taxon>
    </lineage>
</organism>
<gene>
    <name evidence="1" type="ORF">METZ01_LOCUS223156</name>
</gene>
<dbReference type="AlphaFoldDB" id="A0A382G608"/>
<dbReference type="EMBL" id="UINC01053595">
    <property type="protein sequence ID" value="SVB70302.1"/>
    <property type="molecule type" value="Genomic_DNA"/>
</dbReference>